<dbReference type="InterPro" id="IPR014001">
    <property type="entry name" value="Helicase_ATP-bd"/>
</dbReference>
<dbReference type="CDD" id="cd18799">
    <property type="entry name" value="SF2_C_EcoAI-like"/>
    <property type="match status" value="1"/>
</dbReference>
<dbReference type="SUPFAM" id="SSF56024">
    <property type="entry name" value="Phospholipase D/nuclease"/>
    <property type="match status" value="1"/>
</dbReference>
<comment type="caution">
    <text evidence="3">The sequence shown here is derived from an EMBL/GenBank/DDBJ whole genome shotgun (WGS) entry which is preliminary data.</text>
</comment>
<dbReference type="SUPFAM" id="SSF52540">
    <property type="entry name" value="P-loop containing nucleoside triphosphate hydrolases"/>
    <property type="match status" value="1"/>
</dbReference>
<dbReference type="Gene3D" id="3.30.870.10">
    <property type="entry name" value="Endonuclease Chain A"/>
    <property type="match status" value="1"/>
</dbReference>
<feature type="domain" description="Helicase ATP-binding" evidence="1">
    <location>
        <begin position="327"/>
        <end position="482"/>
    </location>
</feature>
<dbReference type="Pfam" id="PF13091">
    <property type="entry name" value="PLDc_2"/>
    <property type="match status" value="1"/>
</dbReference>
<evidence type="ECO:0000259" key="1">
    <source>
        <dbReference type="PROSITE" id="PS51192"/>
    </source>
</evidence>
<dbReference type="PROSITE" id="PS51192">
    <property type="entry name" value="HELICASE_ATP_BIND_1"/>
    <property type="match status" value="1"/>
</dbReference>
<evidence type="ECO:0000313" key="4">
    <source>
        <dbReference type="Proteomes" id="UP001158045"/>
    </source>
</evidence>
<sequence>MPTQNFYESPINKALEAKLEKMLMDHEIIKEDMDGAEAASILSLYLKRALEYGLRHYSKQSELQTQVDITNLLLGEVSRLTEDEGLEDWLLTESRVLKVIASKPVDKKLLLEKIPQTSLSKSSLFTGSQSEPQVYRELKREIASADQVDLLVSFIKFSGLRLIYDDLVEHTKTKPLRVITTSYMGATDAKAIEMLAKLPNTEVRISYDTKRTRLHAKAYYFQRSTGFSTAYIGSSNMSKAALSEGTEWNMKVSEYTSPEIIAKFKITFETYWHMNEFEPYRDGSLEDQEKLQNALKAEKQMDNDQMMFFDLKPFAYQQEILEQLEIERSVHHVYRNLVVAATGTGKTMVAAFDFLRLYKEIPHTRLLFLAHREEILKQSCKTYRAVLKDHNFGEYWVAGQAPSRYEHVFASIQTLNAGAKYRELPRDHFDVIVLDETHHSASDSYQRIIAHFSPKILLGLTATPERMDGKSILEDFDHRIAYEIRLNQAIEQNLLCPFHYFGVSDDTDLSNMKWQSGKYVTRDLSATYIGDHARDRAIISAVVRYISDMQTVKGLGFCVDQEHAKHMSEVFRRAGIASESLDANSSKQDRHSIQGRLKNGEIKFIFVVDLYNEGVDLPYVNTVLFLRPTESATVFIQQLGRGLRLYEDKEVLTVLDFIGQAHQKYDYRMKFQKLVGKTRHAVSDEVALDFPSVPRNCFVQLEKLAKEYVLRNLAQGQTNIRKLRQMMIAFQTDAQLPLTLQNFLAYYDLSPNELYKTTCLFELADAHYQATLSCDLLEKVNLKGVFYKISQIDDAGFIQFALKYLRAPLMYPFEGLALEDQRRGLMLFYTLSDVESSLPLEDYFNRLNTEASPVMMEMIQLLELCLEAVDHIPKTMGLPDIPLELHANYSTSQVLSAFGINTLDKLMPFREGVKYIADYGVDVFFITLKKSEKHFSETTLYEDYAIDSQLFHWQSQSRTTLESPTGQRYIGQRTNGSKVMLFVREERSDENGKTEVYTCLGLADYTSHRGSAPISIIYKLREKMPVKLMRVSNRFVGMG</sequence>
<dbReference type="Pfam" id="PF00271">
    <property type="entry name" value="Helicase_C"/>
    <property type="match status" value="1"/>
</dbReference>
<gene>
    <name evidence="3" type="ORF">QE109_11230</name>
</gene>
<dbReference type="PANTHER" id="PTHR47962:SF7">
    <property type="entry name" value="MITOCHONDRIAL ATP-DEPENDENT HELICASE IRC3-RELATED"/>
    <property type="match status" value="1"/>
</dbReference>
<dbReference type="RefSeq" id="WP_281094611.1">
    <property type="nucleotide sequence ID" value="NZ_JARYZI010000007.1"/>
</dbReference>
<dbReference type="CDD" id="cd18032">
    <property type="entry name" value="DEXHc_RE_I_III_res"/>
    <property type="match status" value="1"/>
</dbReference>
<dbReference type="PANTHER" id="PTHR47962">
    <property type="entry name" value="ATP-DEPENDENT HELICASE LHR-RELATED-RELATED"/>
    <property type="match status" value="1"/>
</dbReference>
<reference evidence="3 4" key="1">
    <citation type="submission" date="2023-04" db="EMBL/GenBank/DDBJ databases">
        <title>Fusibacter bizertensis strain WBS, isolated from littoral bottom sediments of the Arctic seas - biochemical and genomic analysis.</title>
        <authorList>
            <person name="Brioukhanov A.L."/>
        </authorList>
    </citation>
    <scope>NUCLEOTIDE SEQUENCE [LARGE SCALE GENOMIC DNA]</scope>
    <source>
        <strain evidence="3 4">WBS</strain>
    </source>
</reference>
<evidence type="ECO:0000259" key="2">
    <source>
        <dbReference type="PROSITE" id="PS51194"/>
    </source>
</evidence>
<dbReference type="InterPro" id="IPR001650">
    <property type="entry name" value="Helicase_C-like"/>
</dbReference>
<dbReference type="EMBL" id="JARYZI010000007">
    <property type="protein sequence ID" value="MDH8678725.1"/>
    <property type="molecule type" value="Genomic_DNA"/>
</dbReference>
<organism evidence="3 4">
    <name type="scientific">Fusibacter bizertensis</name>
    <dbReference type="NCBI Taxonomy" id="1488331"/>
    <lineage>
        <taxon>Bacteria</taxon>
        <taxon>Bacillati</taxon>
        <taxon>Bacillota</taxon>
        <taxon>Clostridia</taxon>
        <taxon>Eubacteriales</taxon>
        <taxon>Eubacteriales Family XII. Incertae Sedis</taxon>
        <taxon>Fusibacter</taxon>
    </lineage>
</organism>
<dbReference type="Proteomes" id="UP001158045">
    <property type="component" value="Unassembled WGS sequence"/>
</dbReference>
<dbReference type="Pfam" id="PF04851">
    <property type="entry name" value="ResIII"/>
    <property type="match status" value="1"/>
</dbReference>
<protein>
    <submittedName>
        <fullName evidence="3">DUF3427 domain-containing protein</fullName>
    </submittedName>
</protein>
<dbReference type="InterPro" id="IPR027417">
    <property type="entry name" value="P-loop_NTPase"/>
</dbReference>
<dbReference type="InterPro" id="IPR021835">
    <property type="entry name" value="DUF3427"/>
</dbReference>
<dbReference type="SMART" id="SM00490">
    <property type="entry name" value="HELICc"/>
    <property type="match status" value="1"/>
</dbReference>
<dbReference type="CDD" id="cd09203">
    <property type="entry name" value="PLDc_N_DEXD_b1"/>
    <property type="match status" value="1"/>
</dbReference>
<keyword evidence="4" id="KW-1185">Reference proteome</keyword>
<accession>A0ABT6NE88</accession>
<dbReference type="PROSITE" id="PS51194">
    <property type="entry name" value="HELICASE_CTER"/>
    <property type="match status" value="1"/>
</dbReference>
<proteinExistence type="predicted"/>
<name>A0ABT6NE88_9FIRM</name>
<evidence type="ECO:0000313" key="3">
    <source>
        <dbReference type="EMBL" id="MDH8678725.1"/>
    </source>
</evidence>
<dbReference type="SMART" id="SM00487">
    <property type="entry name" value="DEXDc"/>
    <property type="match status" value="1"/>
</dbReference>
<dbReference type="InterPro" id="IPR052511">
    <property type="entry name" value="ATP-dep_Helicase"/>
</dbReference>
<feature type="domain" description="Helicase C-terminal" evidence="2">
    <location>
        <begin position="541"/>
        <end position="694"/>
    </location>
</feature>
<dbReference type="InterPro" id="IPR025202">
    <property type="entry name" value="PLD-like_dom"/>
</dbReference>
<dbReference type="InterPro" id="IPR006935">
    <property type="entry name" value="Helicase/UvrB_N"/>
</dbReference>
<dbReference type="Gene3D" id="3.40.50.300">
    <property type="entry name" value="P-loop containing nucleotide triphosphate hydrolases"/>
    <property type="match status" value="2"/>
</dbReference>
<dbReference type="Pfam" id="PF11907">
    <property type="entry name" value="DUF3427"/>
    <property type="match status" value="1"/>
</dbReference>